<dbReference type="PANTHER" id="PTHR42990">
    <property type="entry name" value="ATPASE"/>
    <property type="match status" value="1"/>
</dbReference>
<dbReference type="SUPFAM" id="SSF52540">
    <property type="entry name" value="P-loop containing nucleoside triphosphate hydrolases"/>
    <property type="match status" value="1"/>
</dbReference>
<name>A0A1I5PLB6_9BACT</name>
<dbReference type="InterPro" id="IPR027417">
    <property type="entry name" value="P-loop_NTPase"/>
</dbReference>
<dbReference type="Pfam" id="PF13173">
    <property type="entry name" value="AAA_14"/>
    <property type="match status" value="1"/>
</dbReference>
<dbReference type="OrthoDB" id="9768467at2"/>
<gene>
    <name evidence="2" type="ORF">SAMN05216234_11614</name>
</gene>
<sequence>MIDTLYKYQDRLLKNFNITYKRYIFKEIDQFSDNNDKMVAIFGARGVGKTTTLFQYLLELQKKNKKALYISLDYPFLSGVDLIDLVEEFVEYGGEYLLLDEVHRYNNFSSYLKTIYDLFNIKVLYTSSSATSLLNAKSDLSRRVTLYNLAGFSFREFLELKLNLKLETAKLNEILTNHLELSKEILTIAPDVIKEFKEYLEIGYYPFYFDKQSSYYQNLLNTINLTIDIDLTSLGLIEQKYTFKLKKLLEVICESKPFEVNYSKIATMAEISRVKLYDYISYLNDGQMLLLIDEFSKGVKKINKPAKIYLNNTNLLFAYCENAEIGTIRETFFANQVSQNHKLNIQKQGDFIIDGKYIVEIGGKNKSFKQIKDIKNSFVVADDIKIGSDNKIPLWLFGFLY</sequence>
<evidence type="ECO:0000313" key="2">
    <source>
        <dbReference type="EMBL" id="SFP34898.1"/>
    </source>
</evidence>
<dbReference type="InterPro" id="IPR041682">
    <property type="entry name" value="AAA_14"/>
</dbReference>
<feature type="domain" description="AAA+ ATPase" evidence="1">
    <location>
        <begin position="35"/>
        <end position="200"/>
    </location>
</feature>
<dbReference type="Proteomes" id="UP000199227">
    <property type="component" value="Unassembled WGS sequence"/>
</dbReference>
<dbReference type="SMART" id="SM00382">
    <property type="entry name" value="AAA"/>
    <property type="match status" value="1"/>
</dbReference>
<dbReference type="EMBL" id="FOXB01000016">
    <property type="protein sequence ID" value="SFP34898.1"/>
    <property type="molecule type" value="Genomic_DNA"/>
</dbReference>
<proteinExistence type="predicted"/>
<protein>
    <recommendedName>
        <fullName evidence="1">AAA+ ATPase domain-containing protein</fullName>
    </recommendedName>
</protein>
<dbReference type="Gene3D" id="3.40.50.300">
    <property type="entry name" value="P-loop containing nucleotide triphosphate hydrolases"/>
    <property type="match status" value="1"/>
</dbReference>
<organism evidence="2 3">
    <name type="scientific">Hydrogenimonas thermophila</name>
    <dbReference type="NCBI Taxonomy" id="223786"/>
    <lineage>
        <taxon>Bacteria</taxon>
        <taxon>Pseudomonadati</taxon>
        <taxon>Campylobacterota</taxon>
        <taxon>Epsilonproteobacteria</taxon>
        <taxon>Campylobacterales</taxon>
        <taxon>Hydrogenimonadaceae</taxon>
        <taxon>Hydrogenimonas</taxon>
    </lineage>
</organism>
<dbReference type="RefSeq" id="WP_092912290.1">
    <property type="nucleotide sequence ID" value="NZ_CP136592.1"/>
</dbReference>
<dbReference type="InterPro" id="IPR003593">
    <property type="entry name" value="AAA+_ATPase"/>
</dbReference>
<accession>A0A1I5PLB6</accession>
<keyword evidence="3" id="KW-1185">Reference proteome</keyword>
<dbReference type="AlphaFoldDB" id="A0A1I5PLB6"/>
<dbReference type="PANTHER" id="PTHR42990:SF1">
    <property type="entry name" value="AAA+ ATPASE DOMAIN-CONTAINING PROTEIN"/>
    <property type="match status" value="1"/>
</dbReference>
<reference evidence="2 3" key="1">
    <citation type="submission" date="2016-10" db="EMBL/GenBank/DDBJ databases">
        <authorList>
            <person name="de Groot N.N."/>
        </authorList>
    </citation>
    <scope>NUCLEOTIDE SEQUENCE [LARGE SCALE GENOMIC DNA]</scope>
    <source>
        <strain evidence="2 3">EP1-55-1</strain>
    </source>
</reference>
<evidence type="ECO:0000313" key="3">
    <source>
        <dbReference type="Proteomes" id="UP000199227"/>
    </source>
</evidence>
<evidence type="ECO:0000259" key="1">
    <source>
        <dbReference type="SMART" id="SM00382"/>
    </source>
</evidence>